<evidence type="ECO:0000313" key="5">
    <source>
        <dbReference type="Proteomes" id="UP001140513"/>
    </source>
</evidence>
<dbReference type="GO" id="GO:0006753">
    <property type="term" value="P:nucleoside phosphate metabolic process"/>
    <property type="evidence" value="ECO:0007669"/>
    <property type="project" value="TreeGrafter"/>
</dbReference>
<evidence type="ECO:0000256" key="1">
    <source>
        <dbReference type="ARBA" id="ARBA00001946"/>
    </source>
</evidence>
<sequence>MDLEESTPIHGGPTMETFELPGWDPAVPVTHDSGITQSQILNFRGFDTWQKTLKSSLKRQKFSDHEFNNDPYGLKSIEIQSYDLIGKPGTEGHHPLFIKLKAKVESPQGGSIPTVVFLRGGSVAVLIIVRPTDSLDERYVIMTEQARIPAGSLSFMEIPAGMIDPKDDSFAGTAARELEEEVGLKLKEEDLINMTELALKGHETEEPLQNAMYPSPGGCDEFIVIYLWEREMDRMQIDSLRGKLGGERSEREHIRIRLLNYEKLLQVGARDGKTLAAWSLYEYLKRTRQIK</sequence>
<organism evidence="4 5">
    <name type="scientific">Didymosphaeria variabile</name>
    <dbReference type="NCBI Taxonomy" id="1932322"/>
    <lineage>
        <taxon>Eukaryota</taxon>
        <taxon>Fungi</taxon>
        <taxon>Dikarya</taxon>
        <taxon>Ascomycota</taxon>
        <taxon>Pezizomycotina</taxon>
        <taxon>Dothideomycetes</taxon>
        <taxon>Pleosporomycetidae</taxon>
        <taxon>Pleosporales</taxon>
        <taxon>Massarineae</taxon>
        <taxon>Didymosphaeriaceae</taxon>
        <taxon>Didymosphaeria</taxon>
    </lineage>
</organism>
<comment type="caution">
    <text evidence="4">The sequence shown here is derived from an EMBL/GenBank/DDBJ whole genome shotgun (WGS) entry which is preliminary data.</text>
</comment>
<keyword evidence="5" id="KW-1185">Reference proteome</keyword>
<dbReference type="RefSeq" id="XP_056073087.1">
    <property type="nucleotide sequence ID" value="XM_056212779.1"/>
</dbReference>
<dbReference type="GO" id="GO:0019693">
    <property type="term" value="P:ribose phosphate metabolic process"/>
    <property type="evidence" value="ECO:0007669"/>
    <property type="project" value="TreeGrafter"/>
</dbReference>
<dbReference type="GeneID" id="80907516"/>
<dbReference type="EMBL" id="JAPEUX010000003">
    <property type="protein sequence ID" value="KAJ4355961.1"/>
    <property type="molecule type" value="Genomic_DNA"/>
</dbReference>
<accession>A0A9W9CD72</accession>
<protein>
    <recommendedName>
        <fullName evidence="3">Nudix hydrolase domain-containing protein</fullName>
    </recommendedName>
</protein>
<name>A0A9W9CD72_9PLEO</name>
<reference evidence="4" key="1">
    <citation type="submission" date="2022-10" db="EMBL/GenBank/DDBJ databases">
        <title>Tapping the CABI collections for fungal endophytes: first genome assemblies for Collariella, Neodidymelliopsis, Ascochyta clinopodiicola, Didymella pomorum, Didymosphaeria variabile, Neocosmospora piperis and Neocucurbitaria cava.</title>
        <authorList>
            <person name="Hill R."/>
        </authorList>
    </citation>
    <scope>NUCLEOTIDE SEQUENCE</scope>
    <source>
        <strain evidence="4">IMI 356815</strain>
    </source>
</reference>
<dbReference type="CDD" id="cd03424">
    <property type="entry name" value="NUDIX_ADPRase_Nudt5_UGPPase_Nudt14"/>
    <property type="match status" value="1"/>
</dbReference>
<dbReference type="Pfam" id="PF00293">
    <property type="entry name" value="NUDIX"/>
    <property type="match status" value="1"/>
</dbReference>
<dbReference type="GO" id="GO:0080042">
    <property type="term" value="F:ADP-glucose pyrophosphohydrolase activity"/>
    <property type="evidence" value="ECO:0007669"/>
    <property type="project" value="TreeGrafter"/>
</dbReference>
<comment type="cofactor">
    <cofactor evidence="1">
        <name>Mg(2+)</name>
        <dbReference type="ChEBI" id="CHEBI:18420"/>
    </cofactor>
</comment>
<dbReference type="Gene3D" id="3.90.79.10">
    <property type="entry name" value="Nucleoside Triphosphate Pyrophosphohydrolase"/>
    <property type="match status" value="1"/>
</dbReference>
<dbReference type="PROSITE" id="PS51462">
    <property type="entry name" value="NUDIX"/>
    <property type="match status" value="1"/>
</dbReference>
<evidence type="ECO:0000313" key="4">
    <source>
        <dbReference type="EMBL" id="KAJ4355961.1"/>
    </source>
</evidence>
<dbReference type="SUPFAM" id="SSF55811">
    <property type="entry name" value="Nudix"/>
    <property type="match status" value="1"/>
</dbReference>
<evidence type="ECO:0000256" key="2">
    <source>
        <dbReference type="ARBA" id="ARBA00022801"/>
    </source>
</evidence>
<proteinExistence type="predicted"/>
<dbReference type="OrthoDB" id="10249920at2759"/>
<keyword evidence="2" id="KW-0378">Hydrolase</keyword>
<dbReference type="PANTHER" id="PTHR11839:SF18">
    <property type="entry name" value="NUDIX HYDROLASE DOMAIN-CONTAINING PROTEIN"/>
    <property type="match status" value="1"/>
</dbReference>
<dbReference type="Proteomes" id="UP001140513">
    <property type="component" value="Unassembled WGS sequence"/>
</dbReference>
<feature type="domain" description="Nudix hydrolase" evidence="3">
    <location>
        <begin position="118"/>
        <end position="282"/>
    </location>
</feature>
<dbReference type="GO" id="GO:0080041">
    <property type="term" value="F:ADP-ribose pyrophosphohydrolase activity"/>
    <property type="evidence" value="ECO:0007669"/>
    <property type="project" value="TreeGrafter"/>
</dbReference>
<evidence type="ECO:0000259" key="3">
    <source>
        <dbReference type="PROSITE" id="PS51462"/>
    </source>
</evidence>
<dbReference type="AlphaFoldDB" id="A0A9W9CD72"/>
<dbReference type="InterPro" id="IPR015797">
    <property type="entry name" value="NUDIX_hydrolase-like_dom_sf"/>
</dbReference>
<dbReference type="InterPro" id="IPR000086">
    <property type="entry name" value="NUDIX_hydrolase_dom"/>
</dbReference>
<dbReference type="PANTHER" id="PTHR11839">
    <property type="entry name" value="UDP/ADP-SUGAR PYROPHOSPHATASE"/>
    <property type="match status" value="1"/>
</dbReference>
<gene>
    <name evidence="4" type="ORF">N0V89_003986</name>
</gene>